<dbReference type="AlphaFoldDB" id="A0A252AXM8"/>
<reference evidence="2" key="1">
    <citation type="submission" date="2014-06" db="EMBL/GenBank/DDBJ databases">
        <authorList>
            <person name="Winans N.J."/>
            <person name="Newell P.D."/>
            <person name="Douglas A.E."/>
        </authorList>
    </citation>
    <scope>NUCLEOTIDE SEQUENCE [LARGE SCALE GENOMIC DNA]</scope>
</reference>
<evidence type="ECO:0000313" key="2">
    <source>
        <dbReference type="Proteomes" id="UP000194641"/>
    </source>
</evidence>
<gene>
    <name evidence="1" type="ORF">HK17_11850</name>
</gene>
<dbReference type="Proteomes" id="UP000194641">
    <property type="component" value="Unassembled WGS sequence"/>
</dbReference>
<dbReference type="EMBL" id="JOPA01000004">
    <property type="protein sequence ID" value="OUI96313.1"/>
    <property type="molecule type" value="Genomic_DNA"/>
</dbReference>
<proteinExistence type="predicted"/>
<protein>
    <submittedName>
        <fullName evidence="1">Uncharacterized protein</fullName>
    </submittedName>
</protein>
<comment type="caution">
    <text evidence="1">The sequence shown here is derived from an EMBL/GenBank/DDBJ whole genome shotgun (WGS) entry which is preliminary data.</text>
</comment>
<evidence type="ECO:0000313" key="1">
    <source>
        <dbReference type="EMBL" id="OUI96313.1"/>
    </source>
</evidence>
<name>A0A252AXM8_9PROT</name>
<accession>A0A252AXM8</accession>
<organism evidence="1 2">
    <name type="scientific">Acetobacter indonesiensis</name>
    <dbReference type="NCBI Taxonomy" id="104101"/>
    <lineage>
        <taxon>Bacteria</taxon>
        <taxon>Pseudomonadati</taxon>
        <taxon>Pseudomonadota</taxon>
        <taxon>Alphaproteobacteria</taxon>
        <taxon>Acetobacterales</taxon>
        <taxon>Acetobacteraceae</taxon>
        <taxon>Acetobacter</taxon>
    </lineage>
</organism>
<sequence>MIELEERVEALEDLFKETLASVAQVQAQNAMLAQVTGAALARACANNPNPAHVMEQLLQLFDDACLGTANLVERDELGLCDAQKQMVDVVRLSAEGTLDGILASWFQRGG</sequence>
<dbReference type="RefSeq" id="WP_086658681.1">
    <property type="nucleotide sequence ID" value="NZ_JBJJWX010000001.1"/>
</dbReference>